<organism evidence="1 2">
    <name type="scientific">Naegleria fowleri</name>
    <name type="common">Brain eating amoeba</name>
    <dbReference type="NCBI Taxonomy" id="5763"/>
    <lineage>
        <taxon>Eukaryota</taxon>
        <taxon>Discoba</taxon>
        <taxon>Heterolobosea</taxon>
        <taxon>Tetramitia</taxon>
        <taxon>Eutetramitia</taxon>
        <taxon>Vahlkampfiidae</taxon>
        <taxon>Naegleria</taxon>
    </lineage>
</organism>
<dbReference type="GeneID" id="68113450"/>
<keyword evidence="2" id="KW-1185">Reference proteome</keyword>
<dbReference type="OMA" id="SHETRRY"/>
<accession>A0A6A5BKR0</accession>
<dbReference type="RefSeq" id="XP_044559471.1">
    <property type="nucleotide sequence ID" value="XM_044709845.1"/>
</dbReference>
<dbReference type="OrthoDB" id="10356737at2759"/>
<dbReference type="VEuPathDB" id="AmoebaDB:NF0020970"/>
<dbReference type="VEuPathDB" id="AmoebaDB:NfTy_077300"/>
<name>A0A6A5BKR0_NAEFO</name>
<evidence type="ECO:0000313" key="1">
    <source>
        <dbReference type="EMBL" id="KAF0974758.1"/>
    </source>
</evidence>
<evidence type="ECO:0008006" key="3">
    <source>
        <dbReference type="Google" id="ProtNLM"/>
    </source>
</evidence>
<proteinExistence type="predicted"/>
<reference evidence="1 2" key="1">
    <citation type="journal article" date="2019" name="Sci. Rep.">
        <title>Nanopore sequencing improves the draft genome of the human pathogenic amoeba Naegleria fowleri.</title>
        <authorList>
            <person name="Liechti N."/>
            <person name="Schurch N."/>
            <person name="Bruggmann R."/>
            <person name="Wittwer M."/>
        </authorList>
    </citation>
    <scope>NUCLEOTIDE SEQUENCE [LARGE SCALE GENOMIC DNA]</scope>
    <source>
        <strain evidence="1 2">ATCC 30894</strain>
    </source>
</reference>
<dbReference type="Gene3D" id="1.25.40.10">
    <property type="entry name" value="Tetratricopeptide repeat domain"/>
    <property type="match status" value="1"/>
</dbReference>
<dbReference type="VEuPathDB" id="AmoebaDB:FDP41_006232"/>
<gene>
    <name evidence="1" type="ORF">FDP41_006232</name>
</gene>
<protein>
    <recommendedName>
        <fullName evidence="3">Pentacotripeptide-repeat region of PRORP domain-containing protein</fullName>
    </recommendedName>
</protein>
<dbReference type="EMBL" id="VFQX01000051">
    <property type="protein sequence ID" value="KAF0974758.1"/>
    <property type="molecule type" value="Genomic_DNA"/>
</dbReference>
<dbReference type="AlphaFoldDB" id="A0A6A5BKR0"/>
<dbReference type="Proteomes" id="UP000444721">
    <property type="component" value="Unassembled WGS sequence"/>
</dbReference>
<dbReference type="InterPro" id="IPR011990">
    <property type="entry name" value="TPR-like_helical_dom_sf"/>
</dbReference>
<evidence type="ECO:0000313" key="2">
    <source>
        <dbReference type="Proteomes" id="UP000444721"/>
    </source>
</evidence>
<sequence length="560" mass="65411">MHRSRSAVSLACKSSSLSSLLSKWIQADLKRGSEIGCSHELHGIHIVHSLGIICNHHRNYGSVAAPKLSEDVKLGTFMPETYTKFESMLSSYQTKLKEELPLEQYVETSTWLSDFLKKSKDDEEYDVKFVEILRKIMLLKERNDYFAIDKVFHTQFLPIFNENKRKILEKMKYERENRMKDMGELPRIHYVIFNEYLNALAKSHQKRKIMVTLQRMEKIHPFLPTAMHVTTALHGLIDDPSKTIEAKMLLERYRNRFSHETRRYVQACLYVLNGLDQSGSFNEAIEFIEQNNIIELVEKTHNGVLLAKILRIATNQKNLPMVESLIKKFLSKIDDPDFPYFSKTKDKLITALIGYYTVIGNEEQVQRCMSKLRNLDSKFYLAVLKQLYLNGKPYETLLEFVKQIPSHLRNDYHFGYLIRVCADQNEFEKARELFRKAPRSETSFNLYSQMLRALYLENKGKESAMEAISIYEEMLSQQQAKKTSRSLHNGEASLFMMKILEQAGFYSQLESFFDSLHTPGVPHWLFMARYYVKQGNLEKLQQAKAAIKTIRPLPEHYIAN</sequence>
<comment type="caution">
    <text evidence="1">The sequence shown here is derived from an EMBL/GenBank/DDBJ whole genome shotgun (WGS) entry which is preliminary data.</text>
</comment>